<feature type="domain" description="DTW" evidence="7">
    <location>
        <begin position="47"/>
        <end position="376"/>
    </location>
</feature>
<evidence type="ECO:0000313" key="8">
    <source>
        <dbReference type="EMBL" id="KAG6512118.1"/>
    </source>
</evidence>
<accession>A0A8J5GQM3</accession>
<sequence>MPHGSVAGIPVVFLHRPLDATHHLFFAKRFNFYRALYLAMGSEGPSRRPFCLKCFKAASTCICSRLPSTPLDNSISVTILLHSLEKKHPLNSTRIAKLGLKNLEIVPVTDVNFHAQLVLRPLEPSMGAQMKPEGSLNFSDAKCCNGCRSAHSFNPQNPLERQVSDPSFTYHKQTPISSMLQLDFDVSSADSITMACDKCIVTCSSRDIKMFVERSCKPRINWVLETPIGRAAIDSGFNVKKLQRKELQPSKKLEDFDEFDIAIPPGAALLFPSDKAISLKEVDFEVKHLVVLDGTWAKAKRIYHENPWLQLLPHLKLDSGRESLYAEVRHEPKAGCFSTIESIVCAMKELGGAMEGLDKLLDVFRSMVDDQRVCCKDKIKDSVLETVSEP</sequence>
<reference evidence="8 9" key="1">
    <citation type="submission" date="2020-08" db="EMBL/GenBank/DDBJ databases">
        <title>Plant Genome Project.</title>
        <authorList>
            <person name="Zhang R.-G."/>
        </authorList>
    </citation>
    <scope>NUCLEOTIDE SEQUENCE [LARGE SCALE GENOMIC DNA]</scope>
    <source>
        <tissue evidence="8">Rhizome</tissue>
    </source>
</reference>
<dbReference type="Proteomes" id="UP000734854">
    <property type="component" value="Unassembled WGS sequence"/>
</dbReference>
<organism evidence="8 9">
    <name type="scientific">Zingiber officinale</name>
    <name type="common">Ginger</name>
    <name type="synonym">Amomum zingiber</name>
    <dbReference type="NCBI Taxonomy" id="94328"/>
    <lineage>
        <taxon>Eukaryota</taxon>
        <taxon>Viridiplantae</taxon>
        <taxon>Streptophyta</taxon>
        <taxon>Embryophyta</taxon>
        <taxon>Tracheophyta</taxon>
        <taxon>Spermatophyta</taxon>
        <taxon>Magnoliopsida</taxon>
        <taxon>Liliopsida</taxon>
        <taxon>Zingiberales</taxon>
        <taxon>Zingiberaceae</taxon>
        <taxon>Zingiber</taxon>
    </lineage>
</organism>
<keyword evidence="3" id="KW-0949">S-adenosyl-L-methionine</keyword>
<evidence type="ECO:0000256" key="1">
    <source>
        <dbReference type="ARBA" id="ARBA00012386"/>
    </source>
</evidence>
<evidence type="ECO:0000256" key="2">
    <source>
        <dbReference type="ARBA" id="ARBA00022679"/>
    </source>
</evidence>
<dbReference type="GO" id="GO:0016432">
    <property type="term" value="F:tRNA-uridine aminocarboxypropyltransferase activity"/>
    <property type="evidence" value="ECO:0007669"/>
    <property type="project" value="UniProtKB-EC"/>
</dbReference>
<dbReference type="GO" id="GO:0008033">
    <property type="term" value="P:tRNA processing"/>
    <property type="evidence" value="ECO:0007669"/>
    <property type="project" value="UniProtKB-KW"/>
</dbReference>
<dbReference type="OrthoDB" id="408541at2759"/>
<evidence type="ECO:0000259" key="7">
    <source>
        <dbReference type="SMART" id="SM01144"/>
    </source>
</evidence>
<dbReference type="InterPro" id="IPR005636">
    <property type="entry name" value="DTW"/>
</dbReference>
<comment type="similarity">
    <text evidence="5">Belongs to the TDD superfamily. DTWD2 family.</text>
</comment>
<name>A0A8J5GQM3_ZINOF</name>
<evidence type="ECO:0000256" key="5">
    <source>
        <dbReference type="ARBA" id="ARBA00034489"/>
    </source>
</evidence>
<keyword evidence="2" id="KW-0808">Transferase</keyword>
<gene>
    <name evidence="8" type="ORF">ZIOFF_030213</name>
</gene>
<dbReference type="InterPro" id="IPR039262">
    <property type="entry name" value="DTWD2/TAPT"/>
</dbReference>
<dbReference type="SMART" id="SM01144">
    <property type="entry name" value="DTW"/>
    <property type="match status" value="1"/>
</dbReference>
<evidence type="ECO:0000313" key="9">
    <source>
        <dbReference type="Proteomes" id="UP000734854"/>
    </source>
</evidence>
<dbReference type="PANTHER" id="PTHR21392">
    <property type="entry name" value="TRNA-URIDINE AMINOCARBOXYPROPYLTRANSFERASE 2"/>
    <property type="match status" value="1"/>
</dbReference>
<keyword evidence="4" id="KW-0819">tRNA processing</keyword>
<comment type="catalytic activity">
    <reaction evidence="6">
        <text>a uridine in tRNA + S-adenosyl-L-methionine = a 3-[(3S)-3-amino-3-carboxypropyl]uridine in tRNA + S-methyl-5'-thioadenosine + H(+)</text>
        <dbReference type="Rhea" id="RHEA:62432"/>
        <dbReference type="Rhea" id="RHEA-COMP:13339"/>
        <dbReference type="Rhea" id="RHEA-COMP:16092"/>
        <dbReference type="ChEBI" id="CHEBI:15378"/>
        <dbReference type="ChEBI" id="CHEBI:17509"/>
        <dbReference type="ChEBI" id="CHEBI:59789"/>
        <dbReference type="ChEBI" id="CHEBI:65315"/>
        <dbReference type="ChEBI" id="CHEBI:82930"/>
        <dbReference type="EC" id="2.5.1.25"/>
    </reaction>
</comment>
<dbReference type="PANTHER" id="PTHR21392:SF0">
    <property type="entry name" value="TRNA-URIDINE AMINOCARBOXYPROPYLTRANSFERASE 2"/>
    <property type="match status" value="1"/>
</dbReference>
<comment type="caution">
    <text evidence="8">The sequence shown here is derived from an EMBL/GenBank/DDBJ whole genome shotgun (WGS) entry which is preliminary data.</text>
</comment>
<dbReference type="EC" id="2.5.1.25" evidence="1"/>
<dbReference type="Pfam" id="PF03942">
    <property type="entry name" value="DTW"/>
    <property type="match status" value="2"/>
</dbReference>
<dbReference type="EMBL" id="JACMSC010000008">
    <property type="protein sequence ID" value="KAG6512118.1"/>
    <property type="molecule type" value="Genomic_DNA"/>
</dbReference>
<evidence type="ECO:0000256" key="4">
    <source>
        <dbReference type="ARBA" id="ARBA00022694"/>
    </source>
</evidence>
<keyword evidence="9" id="KW-1185">Reference proteome</keyword>
<proteinExistence type="inferred from homology"/>
<dbReference type="AlphaFoldDB" id="A0A8J5GQM3"/>
<evidence type="ECO:0000256" key="6">
    <source>
        <dbReference type="ARBA" id="ARBA00048718"/>
    </source>
</evidence>
<protein>
    <recommendedName>
        <fullName evidence="1">tRNA-uridine aminocarboxypropyltransferase</fullName>
        <ecNumber evidence="1">2.5.1.25</ecNumber>
    </recommendedName>
</protein>
<evidence type="ECO:0000256" key="3">
    <source>
        <dbReference type="ARBA" id="ARBA00022691"/>
    </source>
</evidence>